<evidence type="ECO:0000313" key="2">
    <source>
        <dbReference type="EMBL" id="AUV60773.1"/>
    </source>
</evidence>
<name>A0A2K9VER9_9CAUD</name>
<dbReference type="EMBL" id="MG770215">
    <property type="protein sequence ID" value="AUV60773.1"/>
    <property type="molecule type" value="Genomic_DNA"/>
</dbReference>
<evidence type="ECO:0000256" key="1">
    <source>
        <dbReference type="SAM" id="MobiDB-lite"/>
    </source>
</evidence>
<dbReference type="OrthoDB" id="20631at10239"/>
<gene>
    <name evidence="2" type="ORF">SEA_TROJE_68</name>
</gene>
<organism evidence="2 3">
    <name type="scientific">Gordonia phage Troje</name>
    <dbReference type="NCBI Taxonomy" id="2079282"/>
    <lineage>
        <taxon>Viruses</taxon>
        <taxon>Duplodnaviria</taxon>
        <taxon>Heunggongvirae</taxon>
        <taxon>Uroviricota</taxon>
        <taxon>Caudoviricetes</taxon>
        <taxon>Emalynvirus</taxon>
        <taxon>Emalynvirus troje</taxon>
    </lineage>
</organism>
<keyword evidence="3" id="KW-1185">Reference proteome</keyword>
<accession>A0A2K9VER9</accession>
<reference evidence="2 3" key="1">
    <citation type="submission" date="2018-01" db="EMBL/GenBank/DDBJ databases">
        <authorList>
            <person name="Farren J.M."/>
            <person name="Htoo L.P."/>
            <person name="Johnson E.S."/>
            <person name="Williams B.R."/>
            <person name="Bonilla J.A."/>
            <person name="Klyczek K."/>
            <person name="Garlena R.A."/>
            <person name="Russell D.A."/>
            <person name="Pope W.H."/>
            <person name="Jacobs-Sera D."/>
            <person name="Hendrix R.W."/>
            <person name="Hatfull G.F."/>
        </authorList>
    </citation>
    <scope>NUCLEOTIDE SEQUENCE [LARGE SCALE GENOMIC DNA]</scope>
</reference>
<feature type="region of interest" description="Disordered" evidence="1">
    <location>
        <begin position="87"/>
        <end position="113"/>
    </location>
</feature>
<sequence>MSRRGKPRRLKASQAAGHSALDNGWFIPSTAAVVKVEDKARELYSKIEDEPTPEEYKHRPALTNARAVGRVEGMAIALAILKVGANGETKKASDELRRIKDGKPGSPTDRAGH</sequence>
<feature type="compositionally biased region" description="Basic and acidic residues" evidence="1">
    <location>
        <begin position="88"/>
        <end position="103"/>
    </location>
</feature>
<evidence type="ECO:0008006" key="4">
    <source>
        <dbReference type="Google" id="ProtNLM"/>
    </source>
</evidence>
<protein>
    <recommendedName>
        <fullName evidence="4">Terminase small subunit</fullName>
    </recommendedName>
</protein>
<dbReference type="Proteomes" id="UP000241411">
    <property type="component" value="Segment"/>
</dbReference>
<evidence type="ECO:0000313" key="3">
    <source>
        <dbReference type="Proteomes" id="UP000241411"/>
    </source>
</evidence>
<proteinExistence type="predicted"/>